<dbReference type="Proteomes" id="UP000187321">
    <property type="component" value="Chromosome"/>
</dbReference>
<dbReference type="OrthoDB" id="7931at2157"/>
<feature type="domain" description="Amidase" evidence="2">
    <location>
        <begin position="70"/>
        <end position="462"/>
    </location>
</feature>
<dbReference type="KEGG" id="hda:BB347_08310"/>
<evidence type="ECO:0000313" key="4">
    <source>
        <dbReference type="EMBL" id="SIR55436.1"/>
    </source>
</evidence>
<dbReference type="GeneID" id="30955939"/>
<dbReference type="PROSITE" id="PS00571">
    <property type="entry name" value="AMIDASES"/>
    <property type="match status" value="1"/>
</dbReference>
<evidence type="ECO:0000259" key="2">
    <source>
        <dbReference type="Pfam" id="PF01425"/>
    </source>
</evidence>
<feature type="region of interest" description="Disordered" evidence="1">
    <location>
        <begin position="235"/>
        <end position="255"/>
    </location>
</feature>
<reference evidence="4 5" key="2">
    <citation type="submission" date="2017-01" db="EMBL/GenBank/DDBJ databases">
        <authorList>
            <person name="Mah S.A."/>
            <person name="Swanson W.J."/>
            <person name="Moy G.W."/>
            <person name="Vacquier V.D."/>
        </authorList>
    </citation>
    <scope>NUCLEOTIDE SEQUENCE [LARGE SCALE GENOMIC DNA]</scope>
    <source>
        <strain evidence="4 5">CGMCC 1.8909</strain>
    </source>
</reference>
<proteinExistence type="predicted"/>
<protein>
    <submittedName>
        <fullName evidence="4">Amidase/aspartyl-tRNA(Asn)/glutamyl-tRNA(Gln) amidotransferase subunit A</fullName>
    </submittedName>
    <submittedName>
        <fullName evidence="3">Glutamyl-tRNA amidotransferase</fullName>
    </submittedName>
</protein>
<dbReference type="RefSeq" id="WP_076580466.1">
    <property type="nucleotide sequence ID" value="NZ_CP019327.1"/>
</dbReference>
<dbReference type="SUPFAM" id="SSF75304">
    <property type="entry name" value="Amidase signature (AS) enzymes"/>
    <property type="match status" value="1"/>
</dbReference>
<dbReference type="Proteomes" id="UP000185687">
    <property type="component" value="Unassembled WGS sequence"/>
</dbReference>
<dbReference type="GO" id="GO:0016740">
    <property type="term" value="F:transferase activity"/>
    <property type="evidence" value="ECO:0007669"/>
    <property type="project" value="UniProtKB-KW"/>
</dbReference>
<gene>
    <name evidence="3" type="ORF">BB347_08310</name>
    <name evidence="4" type="ORF">SAMN05421809_1380</name>
</gene>
<dbReference type="InterPro" id="IPR036928">
    <property type="entry name" value="AS_sf"/>
</dbReference>
<dbReference type="InterPro" id="IPR020556">
    <property type="entry name" value="Amidase_CS"/>
</dbReference>
<dbReference type="AlphaFoldDB" id="A0A1N7BW03"/>
<evidence type="ECO:0000313" key="6">
    <source>
        <dbReference type="Proteomes" id="UP000187321"/>
    </source>
</evidence>
<dbReference type="STRING" id="588898.BB347_08310"/>
<dbReference type="PANTHER" id="PTHR11895">
    <property type="entry name" value="TRANSAMIDASE"/>
    <property type="match status" value="1"/>
</dbReference>
<evidence type="ECO:0000313" key="3">
    <source>
        <dbReference type="EMBL" id="APX96618.1"/>
    </source>
</evidence>
<dbReference type="PANTHER" id="PTHR11895:SF7">
    <property type="entry name" value="GLUTAMYL-TRNA(GLN) AMIDOTRANSFERASE SUBUNIT A, MITOCHONDRIAL"/>
    <property type="match status" value="1"/>
</dbReference>
<organism evidence="4 5">
    <name type="scientific">Natronorubrum daqingense</name>
    <dbReference type="NCBI Taxonomy" id="588898"/>
    <lineage>
        <taxon>Archaea</taxon>
        <taxon>Methanobacteriati</taxon>
        <taxon>Methanobacteriota</taxon>
        <taxon>Stenosarchaea group</taxon>
        <taxon>Halobacteria</taxon>
        <taxon>Halobacteriales</taxon>
        <taxon>Natrialbaceae</taxon>
        <taxon>Natronorubrum</taxon>
    </lineage>
</organism>
<name>A0A1N7BW03_9EURY</name>
<dbReference type="InterPro" id="IPR023631">
    <property type="entry name" value="Amidase_dom"/>
</dbReference>
<dbReference type="EMBL" id="CP019327">
    <property type="protein sequence ID" value="APX96618.1"/>
    <property type="molecule type" value="Genomic_DNA"/>
</dbReference>
<sequence length="489" mass="51275">MSDDIETMAESLAFDLNDDDIADCRESADRLADIAAGVSDDSERTVERTGSPLEDEYGALLDGFETPRTRETDGPLADHRIVVKDNIAVEHLGLTCGSAGFEHVPGFDATVVERLLEAGGDLLGKANMDAFAFGPTGEFSGRADVWNPLAADRVPGGSSSGSGVAVAAGLADVALGTDTGGSVRIPAACCGVVGVKPTFDTVSTHGVVPFAPSLDTVGPLARSVETAADALSVISDDGNDSFGRPSSPSESRTVAADSDETFTVGVVTEFLEECSETVTRGVRSLCGEAESASELELEEVSVDLGAIEDAYLLVGATEFAWYLRQRGLVRGNGSTYARRWSRALQEFVDDDGFSDHVAKRVLPSATLDAETDGDSYVAGRLEAEAFGRRLEAAFDRVDALLVPTLRTLPPERGDVSAHNRLFDVLGNTAPFNLTGNPAVSLPVDEADGLPISVQVVAPRHDDGVAIDCARLLEELVAESDSLETPALPA</sequence>
<evidence type="ECO:0000313" key="5">
    <source>
        <dbReference type="Proteomes" id="UP000185687"/>
    </source>
</evidence>
<dbReference type="Pfam" id="PF01425">
    <property type="entry name" value="Amidase"/>
    <property type="match status" value="1"/>
</dbReference>
<keyword evidence="5" id="KW-1185">Reference proteome</keyword>
<reference evidence="3 6" key="1">
    <citation type="submission" date="2017-01" db="EMBL/GenBank/DDBJ databases">
        <title>Complete genome sequence of Haloterrigena daqingensis type strain (JX313T).</title>
        <authorList>
            <person name="Shuang W."/>
        </authorList>
    </citation>
    <scope>NUCLEOTIDE SEQUENCE [LARGE SCALE GENOMIC DNA]</scope>
    <source>
        <strain evidence="3 6">JX313</strain>
    </source>
</reference>
<keyword evidence="4" id="KW-0808">Transferase</keyword>
<dbReference type="InterPro" id="IPR000120">
    <property type="entry name" value="Amidase"/>
</dbReference>
<dbReference type="EMBL" id="FTNP01000002">
    <property type="protein sequence ID" value="SIR55436.1"/>
    <property type="molecule type" value="Genomic_DNA"/>
</dbReference>
<accession>A0A1N7BW03</accession>
<evidence type="ECO:0000256" key="1">
    <source>
        <dbReference type="SAM" id="MobiDB-lite"/>
    </source>
</evidence>
<dbReference type="Gene3D" id="3.90.1300.10">
    <property type="entry name" value="Amidase signature (AS) domain"/>
    <property type="match status" value="1"/>
</dbReference>